<accession>W0SHG7</accession>
<feature type="transmembrane region" description="Helical" evidence="1">
    <location>
        <begin position="68"/>
        <end position="85"/>
    </location>
</feature>
<dbReference type="Pfam" id="PF02518">
    <property type="entry name" value="HATPase_c"/>
    <property type="match status" value="1"/>
</dbReference>
<dbReference type="InterPro" id="IPR036890">
    <property type="entry name" value="HATPase_C_sf"/>
</dbReference>
<feature type="transmembrane region" description="Helical" evidence="1">
    <location>
        <begin position="176"/>
        <end position="204"/>
    </location>
</feature>
<keyword evidence="1" id="KW-0812">Transmembrane</keyword>
<keyword evidence="1" id="KW-1133">Transmembrane helix</keyword>
<dbReference type="Proteomes" id="UP000031637">
    <property type="component" value="Chromosome"/>
</dbReference>
<dbReference type="SUPFAM" id="SSF55874">
    <property type="entry name" value="ATPase domain of HSP90 chaperone/DNA topoisomerase II/histidine kinase"/>
    <property type="match status" value="1"/>
</dbReference>
<dbReference type="HOGENOM" id="CLU_488137_0_0_4"/>
<dbReference type="Gene3D" id="3.30.565.10">
    <property type="entry name" value="Histidine kinase-like ATPase, C-terminal domain"/>
    <property type="match status" value="1"/>
</dbReference>
<feature type="domain" description="Histidine kinase/HSP90-like ATPase" evidence="2">
    <location>
        <begin position="473"/>
        <end position="566"/>
    </location>
</feature>
<feature type="transmembrane region" description="Helical" evidence="1">
    <location>
        <begin position="39"/>
        <end position="56"/>
    </location>
</feature>
<protein>
    <submittedName>
        <fullName evidence="3">ATPase domain-containing protein</fullName>
    </submittedName>
</protein>
<dbReference type="EMBL" id="AP012547">
    <property type="protein sequence ID" value="BAO30799.1"/>
    <property type="molecule type" value="Genomic_DNA"/>
</dbReference>
<feature type="transmembrane region" description="Helical" evidence="1">
    <location>
        <begin position="210"/>
        <end position="229"/>
    </location>
</feature>
<sequence>MPIFPLPSTLSSRLIAVRRGLLLALLLALYFVLLQGPDAWLGKTLFIAHLGLFLLWQPFVHAEQRLSVVWVVGLAAIVLAGAVFLKPWMLLLWIMMLGGIVGGKVMLFGARAPRLFYMMALGFLVVALFVIAAPMAVPMAKPPAPILSLGYVGLPVLLVVMAMLPQGKETDSAREVVDFVYSLFVFLLLAVLMLGSLAAMLLLGSTYVEALLQAMLLTGAMLLLLGLAWNPHSGFSGIGGLFSRYWMSIGLPVEKWLQALSNLALREEDPQVFLERACAGIGQRLPWVTGGEWIAGKSSGRFGEIAGRRWEFSHGGMVLVLYTQHTLSPTLIWHFNLLAQYLAQLHADKQRAQALKQLSYMQAVHETGARLTHDVKNLLQSLNALCSAGLEPGAESSLEYQSLLRRQLPAITDRLAETLAKLNAPQSIASARWVSAAEWWQDLSQRMGVMHWIDFTAESPITGELPAEVFSGVIDNLIRNVAEKHLREPELRAQVELEHTGEGFRLIVCDSGSAMAEDIASSLFVGPVSSESGYGIGLYHAARYAEAAGYRLNLIENRAGRVCFRLEQAA</sequence>
<evidence type="ECO:0000259" key="2">
    <source>
        <dbReference type="Pfam" id="PF02518"/>
    </source>
</evidence>
<keyword evidence="4" id="KW-1185">Reference proteome</keyword>
<evidence type="ECO:0000313" key="4">
    <source>
        <dbReference type="Proteomes" id="UP000031637"/>
    </source>
</evidence>
<feature type="transmembrane region" description="Helical" evidence="1">
    <location>
        <begin position="91"/>
        <end position="108"/>
    </location>
</feature>
<organism evidence="3 4">
    <name type="scientific">Sulfuritalea hydrogenivorans sk43H</name>
    <dbReference type="NCBI Taxonomy" id="1223802"/>
    <lineage>
        <taxon>Bacteria</taxon>
        <taxon>Pseudomonadati</taxon>
        <taxon>Pseudomonadota</taxon>
        <taxon>Betaproteobacteria</taxon>
        <taxon>Nitrosomonadales</taxon>
        <taxon>Sterolibacteriaceae</taxon>
        <taxon>Sulfuritalea</taxon>
    </lineage>
</organism>
<feature type="transmembrane region" description="Helical" evidence="1">
    <location>
        <begin position="115"/>
        <end position="137"/>
    </location>
</feature>
<dbReference type="RefSeq" id="WP_041100386.1">
    <property type="nucleotide sequence ID" value="NZ_AP012547.1"/>
</dbReference>
<gene>
    <name evidence="3" type="ORF">SUTH_03021</name>
</gene>
<evidence type="ECO:0000313" key="3">
    <source>
        <dbReference type="EMBL" id="BAO30799.1"/>
    </source>
</evidence>
<evidence type="ECO:0000256" key="1">
    <source>
        <dbReference type="SAM" id="Phobius"/>
    </source>
</evidence>
<feature type="transmembrane region" description="Helical" evidence="1">
    <location>
        <begin position="143"/>
        <end position="164"/>
    </location>
</feature>
<dbReference type="OrthoDB" id="9177708at2"/>
<dbReference type="KEGG" id="shd:SUTH_03021"/>
<proteinExistence type="predicted"/>
<dbReference type="AlphaFoldDB" id="W0SHG7"/>
<feature type="transmembrane region" description="Helical" evidence="1">
    <location>
        <begin position="16"/>
        <end position="33"/>
    </location>
</feature>
<name>W0SHG7_9PROT</name>
<dbReference type="STRING" id="1223802.SUTH_03021"/>
<reference evidence="3 4" key="1">
    <citation type="journal article" date="2014" name="Syst. Appl. Microbiol.">
        <title>Complete genomes of freshwater sulfur oxidizers Sulfuricella denitrificans skB26 and Sulfuritalea hydrogenivorans sk43H: genetic insights into the sulfur oxidation pathway of betaproteobacteria.</title>
        <authorList>
            <person name="Watanabe T."/>
            <person name="Kojima H."/>
            <person name="Fukui M."/>
        </authorList>
    </citation>
    <scope>NUCLEOTIDE SEQUENCE [LARGE SCALE GENOMIC DNA]</scope>
    <source>
        <strain evidence="3">DSM22779</strain>
    </source>
</reference>
<dbReference type="InterPro" id="IPR003594">
    <property type="entry name" value="HATPase_dom"/>
</dbReference>
<keyword evidence="1" id="KW-0472">Membrane</keyword>